<dbReference type="Gene3D" id="1.10.510.10">
    <property type="entry name" value="Transferase(Phosphotransferase) domain 1"/>
    <property type="match status" value="1"/>
</dbReference>
<feature type="region of interest" description="Disordered" evidence="5">
    <location>
        <begin position="354"/>
        <end position="382"/>
    </location>
</feature>
<evidence type="ECO:0000313" key="8">
    <source>
        <dbReference type="Proteomes" id="UP000539313"/>
    </source>
</evidence>
<dbReference type="GO" id="GO:0004674">
    <property type="term" value="F:protein serine/threonine kinase activity"/>
    <property type="evidence" value="ECO:0007669"/>
    <property type="project" value="UniProtKB-KW"/>
</dbReference>
<dbReference type="InterPro" id="IPR008271">
    <property type="entry name" value="Ser/Thr_kinase_AS"/>
</dbReference>
<dbReference type="EMBL" id="JACJII010000001">
    <property type="protein sequence ID" value="MBA9004809.1"/>
    <property type="molecule type" value="Genomic_DNA"/>
</dbReference>
<keyword evidence="2" id="KW-0547">Nucleotide-binding</keyword>
<keyword evidence="4" id="KW-0067">ATP-binding</keyword>
<dbReference type="Gene3D" id="3.30.200.20">
    <property type="entry name" value="Phosphorylase Kinase, domain 1"/>
    <property type="match status" value="1"/>
</dbReference>
<reference evidence="7 8" key="1">
    <citation type="submission" date="2020-08" db="EMBL/GenBank/DDBJ databases">
        <title>Sequencing the genomes of 1000 actinobacteria strains.</title>
        <authorList>
            <person name="Klenk H.-P."/>
        </authorList>
    </citation>
    <scope>NUCLEOTIDE SEQUENCE [LARGE SCALE GENOMIC DNA]</scope>
    <source>
        <strain evidence="7 8">DSM 45823</strain>
    </source>
</reference>
<proteinExistence type="predicted"/>
<evidence type="ECO:0000256" key="4">
    <source>
        <dbReference type="ARBA" id="ARBA00022840"/>
    </source>
</evidence>
<keyword evidence="8" id="KW-1185">Reference proteome</keyword>
<evidence type="ECO:0000256" key="2">
    <source>
        <dbReference type="ARBA" id="ARBA00022741"/>
    </source>
</evidence>
<dbReference type="InterPro" id="IPR011009">
    <property type="entry name" value="Kinase-like_dom_sf"/>
</dbReference>
<dbReference type="RefSeq" id="WP_312881092.1">
    <property type="nucleotide sequence ID" value="NZ_JACJII010000001.1"/>
</dbReference>
<gene>
    <name evidence="7" type="ORF">HNR21_003691</name>
</gene>
<dbReference type="PROSITE" id="PS00108">
    <property type="entry name" value="PROTEIN_KINASE_ST"/>
    <property type="match status" value="1"/>
</dbReference>
<sequence length="595" mass="63299">MAVQPLTSRDPDRIGGYELKGRLGAGGQGVVYLGETAEGRRVAVKLLHDRARVDAFRKEVAAARRVSAFCTARVLDDGEDEGTPFVVSEYIDGPSLREVVEGGGTLAGTALYRLAVGSATALAAIHQAGIVHRDFKPGNVLLGPDGPRVIDFGIARALDATVTATSTVLGTPSYMAPEQLAGDVVGPPADVFAWGATIAYAANGRPPYGQDTIPAVMHRIMTGRPDLGALDGPLRDLITRCLARDPAERPDSREILLRLLDHTEGPIAAVEALEQGRTLATADDTALADARTARWTTLRLDRPPAPSGRSRRSLLITITAAAAALLFTTATALALTQDQTGERGRTFFWAQPDEQISRTEESRSALGPGRASTPQARSEPRTPAGIAATIERAMSARGTAAFSAEGLLSQSLDAFKATGRFEYKPGAATDYDMTVHNPNGDLYGAEPMRVLLVGDLGYLPGRGEGIPLAPADAPQDDVHLDLAVEARLVSSPYNVVALMENAANLKRTSDAGTHTYQADASPIRLASSGPVAPFYRFFADSRVEMAFTLTVTHDHLPMRLDIEVRAPVGQGDVIGASYWATYRDWGRSGTIVKPY</sequence>
<protein>
    <submittedName>
        <fullName evidence="7">Serine/threonine protein kinase</fullName>
    </submittedName>
</protein>
<name>A0A7W3MZL8_9ACTN</name>
<organism evidence="7 8">
    <name type="scientific">Thermomonospora cellulosilytica</name>
    <dbReference type="NCBI Taxonomy" id="1411118"/>
    <lineage>
        <taxon>Bacteria</taxon>
        <taxon>Bacillati</taxon>
        <taxon>Actinomycetota</taxon>
        <taxon>Actinomycetes</taxon>
        <taxon>Streptosporangiales</taxon>
        <taxon>Thermomonosporaceae</taxon>
        <taxon>Thermomonospora</taxon>
    </lineage>
</organism>
<keyword evidence="3 7" id="KW-0418">Kinase</keyword>
<evidence type="ECO:0000259" key="6">
    <source>
        <dbReference type="PROSITE" id="PS50011"/>
    </source>
</evidence>
<accession>A0A7W3MZL8</accession>
<dbReference type="PANTHER" id="PTHR43289:SF34">
    <property type="entry name" value="SERINE_THREONINE-PROTEIN KINASE YBDM-RELATED"/>
    <property type="match status" value="1"/>
</dbReference>
<dbReference type="AlphaFoldDB" id="A0A7W3MZL8"/>
<dbReference type="InterPro" id="IPR000719">
    <property type="entry name" value="Prot_kinase_dom"/>
</dbReference>
<dbReference type="Pfam" id="PF00069">
    <property type="entry name" value="Pkinase"/>
    <property type="match status" value="1"/>
</dbReference>
<dbReference type="PANTHER" id="PTHR43289">
    <property type="entry name" value="MITOGEN-ACTIVATED PROTEIN KINASE KINASE KINASE 20-RELATED"/>
    <property type="match status" value="1"/>
</dbReference>
<evidence type="ECO:0000256" key="5">
    <source>
        <dbReference type="SAM" id="MobiDB-lite"/>
    </source>
</evidence>
<dbReference type="Proteomes" id="UP000539313">
    <property type="component" value="Unassembled WGS sequence"/>
</dbReference>
<evidence type="ECO:0000313" key="7">
    <source>
        <dbReference type="EMBL" id="MBA9004809.1"/>
    </source>
</evidence>
<dbReference type="PROSITE" id="PS50011">
    <property type="entry name" value="PROTEIN_KINASE_DOM"/>
    <property type="match status" value="1"/>
</dbReference>
<feature type="domain" description="Protein kinase" evidence="6">
    <location>
        <begin position="17"/>
        <end position="265"/>
    </location>
</feature>
<dbReference type="GO" id="GO:0005524">
    <property type="term" value="F:ATP binding"/>
    <property type="evidence" value="ECO:0007669"/>
    <property type="project" value="UniProtKB-KW"/>
</dbReference>
<keyword evidence="7" id="KW-0723">Serine/threonine-protein kinase</keyword>
<dbReference type="SUPFAM" id="SSF56112">
    <property type="entry name" value="Protein kinase-like (PK-like)"/>
    <property type="match status" value="1"/>
</dbReference>
<dbReference type="CDD" id="cd14014">
    <property type="entry name" value="STKc_PknB_like"/>
    <property type="match status" value="1"/>
</dbReference>
<evidence type="ECO:0000256" key="3">
    <source>
        <dbReference type="ARBA" id="ARBA00022777"/>
    </source>
</evidence>
<evidence type="ECO:0000256" key="1">
    <source>
        <dbReference type="ARBA" id="ARBA00022679"/>
    </source>
</evidence>
<keyword evidence="1" id="KW-0808">Transferase</keyword>
<comment type="caution">
    <text evidence="7">The sequence shown here is derived from an EMBL/GenBank/DDBJ whole genome shotgun (WGS) entry which is preliminary data.</text>
</comment>